<proteinExistence type="inferred from homology"/>
<dbReference type="NCBIfam" id="TIGR01145">
    <property type="entry name" value="ATP_synt_delta"/>
    <property type="match status" value="1"/>
</dbReference>
<keyword evidence="6 7" id="KW-0066">ATP synthesis</keyword>
<dbReference type="GO" id="GO:0046933">
    <property type="term" value="F:proton-transporting ATP synthase activity, rotational mechanism"/>
    <property type="evidence" value="ECO:0007669"/>
    <property type="project" value="UniProtKB-UniRule"/>
</dbReference>
<dbReference type="HAMAP" id="MF_01416">
    <property type="entry name" value="ATP_synth_delta_bact"/>
    <property type="match status" value="1"/>
</dbReference>
<dbReference type="PRINTS" id="PR00125">
    <property type="entry name" value="ATPASEDELTA"/>
</dbReference>
<keyword evidence="3 7" id="KW-0375">Hydrogen ion transport</keyword>
<keyword evidence="5 7" id="KW-0472">Membrane</keyword>
<evidence type="ECO:0000256" key="5">
    <source>
        <dbReference type="ARBA" id="ARBA00023136"/>
    </source>
</evidence>
<dbReference type="PANTHER" id="PTHR11910">
    <property type="entry name" value="ATP SYNTHASE DELTA CHAIN"/>
    <property type="match status" value="1"/>
</dbReference>
<keyword evidence="2 7" id="KW-0813">Transport</keyword>
<comment type="function">
    <text evidence="7">F(1)F(0) ATP synthase produces ATP from ADP in the presence of a proton or sodium gradient. F-type ATPases consist of two structural domains, F(1) containing the extramembraneous catalytic core and F(0) containing the membrane proton channel, linked together by a central stalk and a peripheral stalk. During catalysis, ATP synthesis in the catalytic domain of F(1) is coupled via a rotary mechanism of the central stalk subunits to proton translocation.</text>
</comment>
<dbReference type="AlphaFoldDB" id="A0A0G2ZB17"/>
<gene>
    <name evidence="7" type="primary">atpH</name>
    <name evidence="8" type="ORF">IX53_01940</name>
</gene>
<dbReference type="RefSeq" id="WP_047753919.1">
    <property type="nucleotide sequence ID" value="NZ_CAJUHA010000004.1"/>
</dbReference>
<dbReference type="Gene3D" id="1.10.520.20">
    <property type="entry name" value="N-terminal domain of the delta subunit of the F1F0-ATP synthase"/>
    <property type="match status" value="1"/>
</dbReference>
<evidence type="ECO:0000256" key="3">
    <source>
        <dbReference type="ARBA" id="ARBA00022781"/>
    </source>
</evidence>
<comment type="similarity">
    <text evidence="7">Belongs to the ATPase delta chain family.</text>
</comment>
<keyword evidence="9" id="KW-1185">Reference proteome</keyword>
<dbReference type="GO" id="GO:0045259">
    <property type="term" value="C:proton-transporting ATP synthase complex"/>
    <property type="evidence" value="ECO:0007669"/>
    <property type="project" value="UniProtKB-KW"/>
</dbReference>
<comment type="function">
    <text evidence="7">This protein is part of the stalk that links CF(0) to CF(1). It either transmits conformational changes from CF(0) to CF(1) or is implicated in proton conduction.</text>
</comment>
<dbReference type="Pfam" id="PF00213">
    <property type="entry name" value="OSCP"/>
    <property type="match status" value="1"/>
</dbReference>
<dbReference type="STRING" id="1330330.IX53_01940"/>
<evidence type="ECO:0000256" key="1">
    <source>
        <dbReference type="ARBA" id="ARBA00004370"/>
    </source>
</evidence>
<dbReference type="InterPro" id="IPR026015">
    <property type="entry name" value="ATP_synth_OSCP/delta_N_sf"/>
</dbReference>
<evidence type="ECO:0000256" key="2">
    <source>
        <dbReference type="ARBA" id="ARBA00022448"/>
    </source>
</evidence>
<evidence type="ECO:0000313" key="8">
    <source>
        <dbReference type="EMBL" id="AKI96784.1"/>
    </source>
</evidence>
<sequence>MKYSPTVAFRYARALFLCSGKKNGDEIVDALRTATELIGKPEVSEILLDPTLPRKKASEMLLKFLGEVPEIFSRFITVLGEKRRLEYLPYIFTSYVNLLAEARGEIDVEVETALELTGEEYKRLRKYILAKTGREPSFKVKVVPELIAGLILKYEDKVVDMSVLGRLKRIKQGASS</sequence>
<dbReference type="EMBL" id="CP011232">
    <property type="protein sequence ID" value="AKI96784.1"/>
    <property type="molecule type" value="Genomic_DNA"/>
</dbReference>
<keyword evidence="4 7" id="KW-0406">Ion transport</keyword>
<evidence type="ECO:0000256" key="6">
    <source>
        <dbReference type="ARBA" id="ARBA00023310"/>
    </source>
</evidence>
<dbReference type="PATRIC" id="fig|1330330.3.peg.398"/>
<keyword evidence="7" id="KW-0139">CF(1)</keyword>
<evidence type="ECO:0000256" key="4">
    <source>
        <dbReference type="ARBA" id="ARBA00023065"/>
    </source>
</evidence>
<dbReference type="OrthoDB" id="9802471at2"/>
<evidence type="ECO:0000313" key="9">
    <source>
        <dbReference type="Proteomes" id="UP000035159"/>
    </source>
</evidence>
<accession>A0A0G2ZB17</accession>
<protein>
    <recommendedName>
        <fullName evidence="7">ATP synthase subunit delta</fullName>
    </recommendedName>
    <alternativeName>
        <fullName evidence="7">ATP synthase F(1) sector subunit delta</fullName>
    </alternativeName>
    <alternativeName>
        <fullName evidence="7">F-type ATPase subunit delta</fullName>
        <shortName evidence="7">F-ATPase subunit delta</shortName>
    </alternativeName>
</protein>
<dbReference type="GO" id="GO:0005886">
    <property type="term" value="C:plasma membrane"/>
    <property type="evidence" value="ECO:0007669"/>
    <property type="project" value="UniProtKB-SubCell"/>
</dbReference>
<dbReference type="KEGG" id="kpf:IX53_01940"/>
<organism evidence="8 9">
    <name type="scientific">Kosmotoga pacifica</name>
    <dbReference type="NCBI Taxonomy" id="1330330"/>
    <lineage>
        <taxon>Bacteria</taxon>
        <taxon>Thermotogati</taxon>
        <taxon>Thermotogota</taxon>
        <taxon>Thermotogae</taxon>
        <taxon>Kosmotogales</taxon>
        <taxon>Kosmotogaceae</taxon>
        <taxon>Kosmotoga</taxon>
    </lineage>
</organism>
<keyword evidence="7" id="KW-1003">Cell membrane</keyword>
<dbReference type="InterPro" id="IPR000711">
    <property type="entry name" value="ATPase_OSCP/dsu"/>
</dbReference>
<dbReference type="SUPFAM" id="SSF47928">
    <property type="entry name" value="N-terminal domain of the delta subunit of the F1F0-ATP synthase"/>
    <property type="match status" value="1"/>
</dbReference>
<reference evidence="8 9" key="1">
    <citation type="submission" date="2015-04" db="EMBL/GenBank/DDBJ databases">
        <title>Complete Genome Sequence of Kosmotoga pacifica SLHLJ1.</title>
        <authorList>
            <person name="Jiang L.J."/>
            <person name="Shao Z.Z."/>
            <person name="Jebbar M."/>
        </authorList>
    </citation>
    <scope>NUCLEOTIDE SEQUENCE [LARGE SCALE GENOMIC DNA]</scope>
    <source>
        <strain evidence="8 9">SLHLJ1</strain>
    </source>
</reference>
<evidence type="ECO:0000256" key="7">
    <source>
        <dbReference type="HAMAP-Rule" id="MF_01416"/>
    </source>
</evidence>
<name>A0A0G2ZB17_9BACT</name>
<comment type="subcellular location">
    <subcellularLocation>
        <location evidence="7">Cell membrane</location>
        <topology evidence="7">Peripheral membrane protein</topology>
    </subcellularLocation>
    <subcellularLocation>
        <location evidence="1">Membrane</location>
    </subcellularLocation>
</comment>
<dbReference type="Proteomes" id="UP000035159">
    <property type="component" value="Chromosome"/>
</dbReference>